<dbReference type="Pfam" id="PF01607">
    <property type="entry name" value="CBM_14"/>
    <property type="match status" value="1"/>
</dbReference>
<dbReference type="GO" id="GO:0008061">
    <property type="term" value="F:chitin binding"/>
    <property type="evidence" value="ECO:0007669"/>
    <property type="project" value="InterPro"/>
</dbReference>
<gene>
    <name evidence="3" type="ORF">LOTGIDRAFT_152117</name>
</gene>
<dbReference type="RefSeq" id="XP_009043832.1">
    <property type="nucleotide sequence ID" value="XM_009045584.1"/>
</dbReference>
<dbReference type="KEGG" id="lgi:LOTGIDRAFT_152117"/>
<dbReference type="SUPFAM" id="SSF57625">
    <property type="entry name" value="Invertebrate chitin-binding proteins"/>
    <property type="match status" value="1"/>
</dbReference>
<keyword evidence="4" id="KW-1185">Reference proteome</keyword>
<dbReference type="AlphaFoldDB" id="V4BH60"/>
<evidence type="ECO:0000313" key="3">
    <source>
        <dbReference type="EMBL" id="ESP05287.1"/>
    </source>
</evidence>
<dbReference type="SMART" id="SM00494">
    <property type="entry name" value="ChtBD2"/>
    <property type="match status" value="1"/>
</dbReference>
<keyword evidence="1" id="KW-0732">Signal</keyword>
<dbReference type="GO" id="GO:0005576">
    <property type="term" value="C:extracellular region"/>
    <property type="evidence" value="ECO:0007669"/>
    <property type="project" value="InterPro"/>
</dbReference>
<dbReference type="EMBL" id="KB199650">
    <property type="protein sequence ID" value="ESP05287.1"/>
    <property type="molecule type" value="Genomic_DNA"/>
</dbReference>
<evidence type="ECO:0000256" key="1">
    <source>
        <dbReference type="SAM" id="SignalP"/>
    </source>
</evidence>
<dbReference type="HOGENOM" id="CLU_1322231_0_0_1"/>
<accession>V4BH60</accession>
<feature type="domain" description="Chitin-binding type-2" evidence="2">
    <location>
        <begin position="152"/>
        <end position="210"/>
    </location>
</feature>
<organism evidence="3 4">
    <name type="scientific">Lottia gigantea</name>
    <name type="common">Giant owl limpet</name>
    <dbReference type="NCBI Taxonomy" id="225164"/>
    <lineage>
        <taxon>Eukaryota</taxon>
        <taxon>Metazoa</taxon>
        <taxon>Spiralia</taxon>
        <taxon>Lophotrochozoa</taxon>
        <taxon>Mollusca</taxon>
        <taxon>Gastropoda</taxon>
        <taxon>Patellogastropoda</taxon>
        <taxon>Lottioidea</taxon>
        <taxon>Lottiidae</taxon>
        <taxon>Lottia</taxon>
    </lineage>
</organism>
<evidence type="ECO:0000259" key="2">
    <source>
        <dbReference type="PROSITE" id="PS50940"/>
    </source>
</evidence>
<evidence type="ECO:0000313" key="4">
    <source>
        <dbReference type="Proteomes" id="UP000030746"/>
    </source>
</evidence>
<sequence length="210" mass="22943">MNLILVTICAILLTQVNAGDISGSVTCDNILKFFVDGQLEASSNDWQVASPVSFSDTAHVLAFDCLDEGVIAGIRGSFSNGVVTDSSWRCSTSADEGWKEIGFDDSNWQDATIQTHTNWGANPTSIPSEAKWIWTAGDTADTHVFCRLRLHPATCVPGNLNTSHVMDPNDCKRFWQCVHGTYVSMPCAPGTGFHEGQQRCEHLYLLPNCN</sequence>
<dbReference type="GeneID" id="20235602"/>
<dbReference type="Gene3D" id="2.170.140.10">
    <property type="entry name" value="Chitin binding domain"/>
    <property type="match status" value="1"/>
</dbReference>
<dbReference type="InterPro" id="IPR002557">
    <property type="entry name" value="Chitin-bd_dom"/>
</dbReference>
<dbReference type="InterPro" id="IPR036508">
    <property type="entry name" value="Chitin-bd_dom_sf"/>
</dbReference>
<dbReference type="Gene3D" id="2.60.120.260">
    <property type="entry name" value="Galactose-binding domain-like"/>
    <property type="match status" value="1"/>
</dbReference>
<proteinExistence type="predicted"/>
<dbReference type="PROSITE" id="PS50940">
    <property type="entry name" value="CHIT_BIND_II"/>
    <property type="match status" value="1"/>
</dbReference>
<dbReference type="CTD" id="20235602"/>
<dbReference type="OrthoDB" id="5945683at2759"/>
<dbReference type="OMA" id="NQMSTIN"/>
<reference evidence="3 4" key="1">
    <citation type="journal article" date="2013" name="Nature">
        <title>Insights into bilaterian evolution from three spiralian genomes.</title>
        <authorList>
            <person name="Simakov O."/>
            <person name="Marletaz F."/>
            <person name="Cho S.J."/>
            <person name="Edsinger-Gonzales E."/>
            <person name="Havlak P."/>
            <person name="Hellsten U."/>
            <person name="Kuo D.H."/>
            <person name="Larsson T."/>
            <person name="Lv J."/>
            <person name="Arendt D."/>
            <person name="Savage R."/>
            <person name="Osoegawa K."/>
            <person name="de Jong P."/>
            <person name="Grimwood J."/>
            <person name="Chapman J.A."/>
            <person name="Shapiro H."/>
            <person name="Aerts A."/>
            <person name="Otillar R.P."/>
            <person name="Terry A.Y."/>
            <person name="Boore J.L."/>
            <person name="Grigoriev I.V."/>
            <person name="Lindberg D.R."/>
            <person name="Seaver E.C."/>
            <person name="Weisblat D.A."/>
            <person name="Putnam N.H."/>
            <person name="Rokhsar D.S."/>
        </authorList>
    </citation>
    <scope>NUCLEOTIDE SEQUENCE [LARGE SCALE GENOMIC DNA]</scope>
</reference>
<dbReference type="Proteomes" id="UP000030746">
    <property type="component" value="Unassembled WGS sequence"/>
</dbReference>
<feature type="chain" id="PRO_5004718096" description="Chitin-binding type-2 domain-containing protein" evidence="1">
    <location>
        <begin position="19"/>
        <end position="210"/>
    </location>
</feature>
<protein>
    <recommendedName>
        <fullName evidence="2">Chitin-binding type-2 domain-containing protein</fullName>
    </recommendedName>
</protein>
<feature type="signal peptide" evidence="1">
    <location>
        <begin position="1"/>
        <end position="18"/>
    </location>
</feature>
<name>V4BH60_LOTGI</name>